<dbReference type="InterPro" id="IPR025510">
    <property type="entry name" value="DUF4397"/>
</dbReference>
<evidence type="ECO:0000313" key="2">
    <source>
        <dbReference type="EMBL" id="OEE60115.1"/>
    </source>
</evidence>
<feature type="domain" description="DUF4397" evidence="1">
    <location>
        <begin position="247"/>
        <end position="368"/>
    </location>
</feature>
<dbReference type="PROSITE" id="PS51257">
    <property type="entry name" value="PROKAR_LIPOPROTEIN"/>
    <property type="match status" value="1"/>
</dbReference>
<name>A0A1E5C3T3_9GAMM</name>
<comment type="caution">
    <text evidence="2">The sequence shown here is derived from an EMBL/GenBank/DDBJ whole genome shotgun (WGS) entry which is preliminary data.</text>
</comment>
<feature type="domain" description="DUF4397" evidence="1">
    <location>
        <begin position="31"/>
        <end position="150"/>
    </location>
</feature>
<dbReference type="Pfam" id="PF14344">
    <property type="entry name" value="DUF4397"/>
    <property type="match status" value="2"/>
</dbReference>
<dbReference type="AlphaFoldDB" id="A0A1E5C3T3"/>
<reference evidence="2 3" key="1">
    <citation type="journal article" date="2012" name="Science">
        <title>Ecological populations of bacteria act as socially cohesive units of antibiotic production and resistance.</title>
        <authorList>
            <person name="Cordero O.X."/>
            <person name="Wildschutte H."/>
            <person name="Kirkup B."/>
            <person name="Proehl S."/>
            <person name="Ngo L."/>
            <person name="Hussain F."/>
            <person name="Le Roux F."/>
            <person name="Mincer T."/>
            <person name="Polz M.F."/>
        </authorList>
    </citation>
    <scope>NUCLEOTIDE SEQUENCE [LARGE SCALE GENOMIC DNA]</scope>
    <source>
        <strain evidence="2 3">FF-454</strain>
    </source>
</reference>
<dbReference type="EMBL" id="AJWN02000070">
    <property type="protein sequence ID" value="OEE60115.1"/>
    <property type="molecule type" value="Genomic_DNA"/>
</dbReference>
<dbReference type="RefSeq" id="WP_016962469.1">
    <property type="nucleotide sequence ID" value="NZ_AJWN02000070.1"/>
</dbReference>
<proteinExistence type="predicted"/>
<evidence type="ECO:0000313" key="3">
    <source>
        <dbReference type="Proteomes" id="UP000095039"/>
    </source>
</evidence>
<dbReference type="Proteomes" id="UP000095039">
    <property type="component" value="Unassembled WGS sequence"/>
</dbReference>
<keyword evidence="3" id="KW-1185">Reference proteome</keyword>
<accession>A0A1E5C3T3</accession>
<evidence type="ECO:0000259" key="1">
    <source>
        <dbReference type="Pfam" id="PF14344"/>
    </source>
</evidence>
<protein>
    <recommendedName>
        <fullName evidence="1">DUF4397 domain-containing protein</fullName>
    </recommendedName>
</protein>
<gene>
    <name evidence="2" type="ORF">A1OK_12450</name>
</gene>
<organism evidence="2 3">
    <name type="scientific">Enterovibrio norvegicus FF-454</name>
    <dbReference type="NCBI Taxonomy" id="1185651"/>
    <lineage>
        <taxon>Bacteria</taxon>
        <taxon>Pseudomonadati</taxon>
        <taxon>Pseudomonadota</taxon>
        <taxon>Gammaproteobacteria</taxon>
        <taxon>Vibrionales</taxon>
        <taxon>Vibrionaceae</taxon>
        <taxon>Enterovibrio</taxon>
    </lineage>
</organism>
<sequence length="449" mass="45630">MKRFISVGVLAAVAILSGCGSNDNNTSHTQSKLRIIHASADAPLVNVNANGTEILNSVNYGEGSQFLTVNAANYAVEVKAQLPDQSLATVLDGDYTLETERSYTAVALGSVADSTLELAIIENADSAIPSGNARIQVLHGSPDVGTVDIYATAPTADIADSAPALTLDYRSNSDQIDLPVGDYRIRITPNGSKTVVYDSGAVPLANGNDLFITAIPNVYAGAASVPVALLVANGERSSLILDANTGADVRVIHEVADAPAVDVFLDGSSTAAVTGLTFSEETGFLTIPAGDHTVTVTAPSVPVTVINNVPVNLEAGAFYSAIAYGSVDATDSADITLGALKEDRRSVATEAKLSVFHASVSAGVVDIYVTADGDIGNAAPSLTGVSLGQGVSGIRLPAGSLFVTVTPTGTKTEAIGPAMITVEAGKVYELIAQDSVGGGAPLGVNAIGF</sequence>